<evidence type="ECO:0000256" key="4">
    <source>
        <dbReference type="ARBA" id="ARBA00022692"/>
    </source>
</evidence>
<dbReference type="Pfam" id="PF01914">
    <property type="entry name" value="MarC"/>
    <property type="match status" value="1"/>
</dbReference>
<keyword evidence="6 7" id="KW-0472">Membrane</keyword>
<keyword evidence="9" id="KW-1185">Reference proteome</keyword>
<evidence type="ECO:0000256" key="2">
    <source>
        <dbReference type="ARBA" id="ARBA00009784"/>
    </source>
</evidence>
<gene>
    <name evidence="8" type="ORF">LY56_00353</name>
</gene>
<accession>A0A2W7SC64</accession>
<dbReference type="PANTHER" id="PTHR33508">
    <property type="entry name" value="UPF0056 MEMBRANE PROTEIN YHCE"/>
    <property type="match status" value="1"/>
</dbReference>
<keyword evidence="5 7" id="KW-1133">Transmembrane helix</keyword>
<evidence type="ECO:0000256" key="6">
    <source>
        <dbReference type="ARBA" id="ARBA00023136"/>
    </source>
</evidence>
<evidence type="ECO:0000313" key="8">
    <source>
        <dbReference type="EMBL" id="PZX48202.1"/>
    </source>
</evidence>
<proteinExistence type="inferred from homology"/>
<feature type="transmembrane region" description="Helical" evidence="7">
    <location>
        <begin position="119"/>
        <end position="141"/>
    </location>
</feature>
<evidence type="ECO:0000256" key="3">
    <source>
        <dbReference type="ARBA" id="ARBA00022475"/>
    </source>
</evidence>
<evidence type="ECO:0000256" key="7">
    <source>
        <dbReference type="RuleBase" id="RU362048"/>
    </source>
</evidence>
<dbReference type="InterPro" id="IPR002771">
    <property type="entry name" value="Multi_antbiot-R_MarC"/>
</dbReference>
<sequence length="219" mass="23004">MLELVDIAFVITAFVTLFVVIDPVGTAPLFLALTQGMDAARRRAIGIRACLIAAILLALFGVAGEDFLRLIGISMPAFQIAGGILLFLTALDMLFDRRSQRRKDHADEGSGMPADDPSVFPLAMPLIAGPGAMATMVLLIGDAGRTAQGVALVTAVMLAVIALVLLAFLSAGLIERLLRRTGTMVMTRLFGLLLAALSVQFVMNGATAIGILPQISANL</sequence>
<dbReference type="NCBIfam" id="TIGR00427">
    <property type="entry name" value="NAAT family transporter"/>
    <property type="match status" value="1"/>
</dbReference>
<dbReference type="STRING" id="121821.GCA_001870675_02425"/>
<feature type="transmembrane region" description="Helical" evidence="7">
    <location>
        <begin position="6"/>
        <end position="33"/>
    </location>
</feature>
<feature type="transmembrane region" description="Helical" evidence="7">
    <location>
        <begin position="70"/>
        <end position="95"/>
    </location>
</feature>
<evidence type="ECO:0000256" key="1">
    <source>
        <dbReference type="ARBA" id="ARBA00004651"/>
    </source>
</evidence>
<protein>
    <recommendedName>
        <fullName evidence="7">UPF0056 membrane protein</fullName>
    </recommendedName>
</protein>
<comment type="similarity">
    <text evidence="2 7">Belongs to the UPF0056 (MarC) family.</text>
</comment>
<dbReference type="Proteomes" id="UP000249364">
    <property type="component" value="Unassembled WGS sequence"/>
</dbReference>
<feature type="transmembrane region" description="Helical" evidence="7">
    <location>
        <begin position="189"/>
        <end position="212"/>
    </location>
</feature>
<evidence type="ECO:0000256" key="5">
    <source>
        <dbReference type="ARBA" id="ARBA00022989"/>
    </source>
</evidence>
<dbReference type="PANTHER" id="PTHR33508:SF1">
    <property type="entry name" value="UPF0056 MEMBRANE PROTEIN YHCE"/>
    <property type="match status" value="1"/>
</dbReference>
<dbReference type="AlphaFoldDB" id="A0A2W7SC64"/>
<organism evidence="8 9">
    <name type="scientific">Roseinatronobacter thiooxidans</name>
    <dbReference type="NCBI Taxonomy" id="121821"/>
    <lineage>
        <taxon>Bacteria</taxon>
        <taxon>Pseudomonadati</taxon>
        <taxon>Pseudomonadota</taxon>
        <taxon>Alphaproteobacteria</taxon>
        <taxon>Rhodobacterales</taxon>
        <taxon>Paracoccaceae</taxon>
        <taxon>Roseinatronobacter</taxon>
    </lineage>
</organism>
<dbReference type="GO" id="GO:0005886">
    <property type="term" value="C:plasma membrane"/>
    <property type="evidence" value="ECO:0007669"/>
    <property type="project" value="UniProtKB-SubCell"/>
</dbReference>
<dbReference type="EMBL" id="QKZQ01000001">
    <property type="protein sequence ID" value="PZX48202.1"/>
    <property type="molecule type" value="Genomic_DNA"/>
</dbReference>
<comment type="caution">
    <text evidence="8">The sequence shown here is derived from an EMBL/GenBank/DDBJ whole genome shotgun (WGS) entry which is preliminary data.</text>
</comment>
<evidence type="ECO:0000313" key="9">
    <source>
        <dbReference type="Proteomes" id="UP000249364"/>
    </source>
</evidence>
<reference evidence="8 9" key="1">
    <citation type="submission" date="2018-06" db="EMBL/GenBank/DDBJ databases">
        <title>Genomic Encyclopedia of Archaeal and Bacterial Type Strains, Phase II (KMG-II): from individual species to whole genera.</title>
        <authorList>
            <person name="Goeker M."/>
        </authorList>
    </citation>
    <scope>NUCLEOTIDE SEQUENCE [LARGE SCALE GENOMIC DNA]</scope>
    <source>
        <strain evidence="8 9">DSM 13087</strain>
    </source>
</reference>
<feature type="transmembrane region" description="Helical" evidence="7">
    <location>
        <begin position="45"/>
        <end position="64"/>
    </location>
</feature>
<comment type="subcellular location">
    <subcellularLocation>
        <location evidence="1 7">Cell membrane</location>
        <topology evidence="1 7">Multi-pass membrane protein</topology>
    </subcellularLocation>
</comment>
<feature type="transmembrane region" description="Helical" evidence="7">
    <location>
        <begin position="147"/>
        <end position="169"/>
    </location>
</feature>
<name>A0A2W7SC64_9RHOB</name>
<keyword evidence="4 7" id="KW-0812">Transmembrane</keyword>
<keyword evidence="3" id="KW-1003">Cell membrane</keyword>